<dbReference type="AlphaFoldDB" id="A0A252A7T9"/>
<evidence type="ECO:0000256" key="2">
    <source>
        <dbReference type="ARBA" id="ARBA00022801"/>
    </source>
</evidence>
<reference evidence="5 6" key="1">
    <citation type="submission" date="2014-06" db="EMBL/GenBank/DDBJ databases">
        <authorList>
            <person name="Ju J."/>
            <person name="Zhang J."/>
        </authorList>
    </citation>
    <scope>NUCLEOTIDE SEQUENCE [LARGE SCALE GENOMIC DNA]</scope>
    <source>
        <strain evidence="5">DmW_042</strain>
    </source>
</reference>
<comment type="caution">
    <text evidence="5">The sequence shown here is derived from an EMBL/GenBank/DDBJ whole genome shotgun (WGS) entry which is preliminary data.</text>
</comment>
<dbReference type="Gene3D" id="3.90.79.10">
    <property type="entry name" value="Nucleoside Triphosphate Pyrophosphohydrolase"/>
    <property type="match status" value="1"/>
</dbReference>
<dbReference type="CDD" id="cd04679">
    <property type="entry name" value="NUDIX_MutT_Nudt1"/>
    <property type="match status" value="1"/>
</dbReference>
<dbReference type="PANTHER" id="PTHR43046">
    <property type="entry name" value="GDP-MANNOSE MANNOSYL HYDROLASE"/>
    <property type="match status" value="1"/>
</dbReference>
<evidence type="ECO:0000313" key="6">
    <source>
        <dbReference type="Proteomes" id="UP000194565"/>
    </source>
</evidence>
<keyword evidence="2 3" id="KW-0378">Hydrolase</keyword>
<dbReference type="PANTHER" id="PTHR43046:SF16">
    <property type="entry name" value="ADP-RIBOSE PYROPHOSPHATASE YJHB-RELATED"/>
    <property type="match status" value="1"/>
</dbReference>
<dbReference type="InterPro" id="IPR020084">
    <property type="entry name" value="NUDIX_hydrolase_CS"/>
</dbReference>
<comment type="similarity">
    <text evidence="3">Belongs to the Nudix hydrolase family.</text>
</comment>
<gene>
    <name evidence="5" type="ORF">HC62_09380</name>
</gene>
<dbReference type="InterPro" id="IPR015797">
    <property type="entry name" value="NUDIX_hydrolase-like_dom_sf"/>
</dbReference>
<dbReference type="InterPro" id="IPR020476">
    <property type="entry name" value="Nudix_hydrolase"/>
</dbReference>
<evidence type="ECO:0000313" key="5">
    <source>
        <dbReference type="EMBL" id="OUI85615.1"/>
    </source>
</evidence>
<evidence type="ECO:0000256" key="3">
    <source>
        <dbReference type="RuleBase" id="RU003476"/>
    </source>
</evidence>
<comment type="cofactor">
    <cofactor evidence="1">
        <name>Mg(2+)</name>
        <dbReference type="ChEBI" id="CHEBI:18420"/>
    </cofactor>
</comment>
<dbReference type="Proteomes" id="UP000194565">
    <property type="component" value="Unassembled WGS sequence"/>
</dbReference>
<dbReference type="GO" id="GO:0016787">
    <property type="term" value="F:hydrolase activity"/>
    <property type="evidence" value="ECO:0007669"/>
    <property type="project" value="UniProtKB-KW"/>
</dbReference>
<name>A0A252A7T9_9PROT</name>
<organism evidence="5 6">
    <name type="scientific">Acetobacter tropicalis</name>
    <dbReference type="NCBI Taxonomy" id="104102"/>
    <lineage>
        <taxon>Bacteria</taxon>
        <taxon>Pseudomonadati</taxon>
        <taxon>Pseudomonadota</taxon>
        <taxon>Alphaproteobacteria</taxon>
        <taxon>Acetobacterales</taxon>
        <taxon>Acetobacteraceae</taxon>
        <taxon>Acetobacter</taxon>
    </lineage>
</organism>
<sequence length="146" mass="15957">MTGTSIPRVGCGAAILRDGRLLLVKRRRNPEAHHWGLPGGKVDPFETVPAAVAREIQEEIGLSITPQALLCVVDQIDQAQGQHWVAPVYLVEEWRGEPTVREPEALAAVGWFALDALPAPLTEATQQALRALAEQRACLQNQRQKG</sequence>
<dbReference type="EMBL" id="JOMM01000029">
    <property type="protein sequence ID" value="OUI85615.1"/>
    <property type="molecule type" value="Genomic_DNA"/>
</dbReference>
<dbReference type="Pfam" id="PF00293">
    <property type="entry name" value="NUDIX"/>
    <property type="match status" value="1"/>
</dbReference>
<evidence type="ECO:0000259" key="4">
    <source>
        <dbReference type="PROSITE" id="PS51462"/>
    </source>
</evidence>
<feature type="domain" description="Nudix hydrolase" evidence="4">
    <location>
        <begin position="6"/>
        <end position="134"/>
    </location>
</feature>
<proteinExistence type="inferred from homology"/>
<accession>A0A252A7T9</accession>
<protein>
    <submittedName>
        <fullName evidence="5">ADP-ribose pyrophosphatase</fullName>
    </submittedName>
</protein>
<dbReference type="InterPro" id="IPR000086">
    <property type="entry name" value="NUDIX_hydrolase_dom"/>
</dbReference>
<dbReference type="RefSeq" id="WP_086641257.1">
    <property type="nucleotide sequence ID" value="NZ_JOMM01000029.1"/>
</dbReference>
<dbReference type="PRINTS" id="PR00502">
    <property type="entry name" value="NUDIXFAMILY"/>
</dbReference>
<evidence type="ECO:0000256" key="1">
    <source>
        <dbReference type="ARBA" id="ARBA00001946"/>
    </source>
</evidence>
<dbReference type="PROSITE" id="PS51462">
    <property type="entry name" value="NUDIX"/>
    <property type="match status" value="1"/>
</dbReference>
<dbReference type="SUPFAM" id="SSF55811">
    <property type="entry name" value="Nudix"/>
    <property type="match status" value="1"/>
</dbReference>
<dbReference type="PROSITE" id="PS00893">
    <property type="entry name" value="NUDIX_BOX"/>
    <property type="match status" value="1"/>
</dbReference>